<protein>
    <submittedName>
        <fullName evidence="1">Uncharacterized protein</fullName>
    </submittedName>
</protein>
<sequence length="72" mass="8472">MRGHNSKKESYLRSMILPTKGMRLEGSLERSTQAIKNQQIYARINLFSRKKYQSLIFGYKIRLISLIHNTLT</sequence>
<organism evidence="1 2">
    <name type="scientific">Segatella copri</name>
    <dbReference type="NCBI Taxonomy" id="165179"/>
    <lineage>
        <taxon>Bacteria</taxon>
        <taxon>Pseudomonadati</taxon>
        <taxon>Bacteroidota</taxon>
        <taxon>Bacteroidia</taxon>
        <taxon>Bacteroidales</taxon>
        <taxon>Prevotellaceae</taxon>
        <taxon>Segatella</taxon>
    </lineage>
</organism>
<evidence type="ECO:0000313" key="2">
    <source>
        <dbReference type="Proteomes" id="UP000283872"/>
    </source>
</evidence>
<dbReference type="Proteomes" id="UP000283872">
    <property type="component" value="Unassembled WGS sequence"/>
</dbReference>
<dbReference type="EMBL" id="QRVA01000005">
    <property type="protein sequence ID" value="RGS18169.1"/>
    <property type="molecule type" value="Genomic_DNA"/>
</dbReference>
<evidence type="ECO:0000313" key="1">
    <source>
        <dbReference type="EMBL" id="RGS18169.1"/>
    </source>
</evidence>
<dbReference type="AlphaFoldDB" id="A0A412HH53"/>
<reference evidence="1 2" key="1">
    <citation type="submission" date="2018-08" db="EMBL/GenBank/DDBJ databases">
        <title>A genome reference for cultivated species of the human gut microbiota.</title>
        <authorList>
            <person name="Zou Y."/>
            <person name="Xue W."/>
            <person name="Luo G."/>
        </authorList>
    </citation>
    <scope>NUCLEOTIDE SEQUENCE [LARGE SCALE GENOMIC DNA]</scope>
    <source>
        <strain evidence="1 2">AF24-12</strain>
    </source>
</reference>
<name>A0A412HH53_9BACT</name>
<accession>A0A412HH53</accession>
<gene>
    <name evidence="1" type="ORF">DWY11_03780</name>
</gene>
<comment type="caution">
    <text evidence="1">The sequence shown here is derived from an EMBL/GenBank/DDBJ whole genome shotgun (WGS) entry which is preliminary data.</text>
</comment>
<proteinExistence type="predicted"/>